<dbReference type="PANTHER" id="PTHR12901:SF10">
    <property type="entry name" value="COENZYME Q-BINDING PROTEIN COQ10, MITOCHONDRIAL"/>
    <property type="match status" value="1"/>
</dbReference>
<dbReference type="Pfam" id="PF03364">
    <property type="entry name" value="Polyketide_cyc"/>
    <property type="match status" value="1"/>
</dbReference>
<dbReference type="RefSeq" id="WP_269308303.1">
    <property type="nucleotide sequence ID" value="NZ_CP098242.1"/>
</dbReference>
<keyword evidence="4" id="KW-1185">Reference proteome</keyword>
<protein>
    <submittedName>
        <fullName evidence="3">Type II toxin-antitoxin system RatA family toxin</fullName>
    </submittedName>
</protein>
<dbReference type="PANTHER" id="PTHR12901">
    <property type="entry name" value="SPERM PROTEIN HOMOLOG"/>
    <property type="match status" value="1"/>
</dbReference>
<name>A0A9E9LUA7_9BURK</name>
<dbReference type="KEGG" id="ovb:NB640_08535"/>
<evidence type="ECO:0000313" key="3">
    <source>
        <dbReference type="EMBL" id="WAW09306.1"/>
    </source>
</evidence>
<dbReference type="GO" id="GO:0045333">
    <property type="term" value="P:cellular respiration"/>
    <property type="evidence" value="ECO:0007669"/>
    <property type="project" value="InterPro"/>
</dbReference>
<dbReference type="Proteomes" id="UP001156215">
    <property type="component" value="Chromosome"/>
</dbReference>
<gene>
    <name evidence="3" type="ORF">NB640_08535</name>
</gene>
<accession>A0A9E9LUA7</accession>
<reference evidence="3" key="1">
    <citation type="journal article" date="2022" name="Front. Microbiol.">
        <title>New perspectives on an old grouping: The genomic and phenotypic variability of Oxalobacter formigenes and the implications for calcium oxalate stone prevention.</title>
        <authorList>
            <person name="Chmiel J.A."/>
            <person name="Carr C."/>
            <person name="Stuivenberg G.A."/>
            <person name="Venema R."/>
            <person name="Chanyi R.M."/>
            <person name="Al K.F."/>
            <person name="Giguere D."/>
            <person name="Say H."/>
            <person name="Akouris P.P."/>
            <person name="Dominguez Romero S.A."/>
            <person name="Kwong A."/>
            <person name="Tai V."/>
            <person name="Koval S.F."/>
            <person name="Razvi H."/>
            <person name="Bjazevic J."/>
            <person name="Burton J.P."/>
        </authorList>
    </citation>
    <scope>NUCLEOTIDE SEQUENCE</scope>
    <source>
        <strain evidence="3">WoOx3</strain>
    </source>
</reference>
<sequence>MKNVHKTAIVGYTAEKMYALVEDVEKYPEFLPWCIKTSLEPHCQDHTVSATLFIDFHGLKHSFTTRNHNMPSTSISMILEKGPFKRLDGKWSFTPLPEGRSRVDLELNYEFSNRLFEKMLAPIFDMVSITLVDSFHQRARTVYG</sequence>
<dbReference type="InterPro" id="IPR005031">
    <property type="entry name" value="COQ10_START"/>
</dbReference>
<comment type="similarity">
    <text evidence="1">Belongs to the ribosome association toxin RatA family.</text>
</comment>
<dbReference type="AlphaFoldDB" id="A0A9E9LUA7"/>
<feature type="domain" description="Coenzyme Q-binding protein COQ10 START" evidence="2">
    <location>
        <begin position="10"/>
        <end position="135"/>
    </location>
</feature>
<evidence type="ECO:0000256" key="1">
    <source>
        <dbReference type="ARBA" id="ARBA00008918"/>
    </source>
</evidence>
<dbReference type="SUPFAM" id="SSF55961">
    <property type="entry name" value="Bet v1-like"/>
    <property type="match status" value="1"/>
</dbReference>
<proteinExistence type="inferred from homology"/>
<dbReference type="InterPro" id="IPR044996">
    <property type="entry name" value="COQ10-like"/>
</dbReference>
<evidence type="ECO:0000259" key="2">
    <source>
        <dbReference type="Pfam" id="PF03364"/>
    </source>
</evidence>
<dbReference type="EMBL" id="CP098242">
    <property type="protein sequence ID" value="WAW09306.1"/>
    <property type="molecule type" value="Genomic_DNA"/>
</dbReference>
<evidence type="ECO:0000313" key="4">
    <source>
        <dbReference type="Proteomes" id="UP001156215"/>
    </source>
</evidence>
<dbReference type="InterPro" id="IPR023393">
    <property type="entry name" value="START-like_dom_sf"/>
</dbReference>
<dbReference type="Gene3D" id="3.30.530.20">
    <property type="match status" value="1"/>
</dbReference>
<dbReference type="CDD" id="cd07813">
    <property type="entry name" value="COQ10p_like"/>
    <property type="match status" value="1"/>
</dbReference>
<dbReference type="GO" id="GO:0048039">
    <property type="term" value="F:ubiquinone binding"/>
    <property type="evidence" value="ECO:0007669"/>
    <property type="project" value="InterPro"/>
</dbReference>
<organism evidence="3 4">
    <name type="scientific">Oxalobacter vibrioformis</name>
    <dbReference type="NCBI Taxonomy" id="933080"/>
    <lineage>
        <taxon>Bacteria</taxon>
        <taxon>Pseudomonadati</taxon>
        <taxon>Pseudomonadota</taxon>
        <taxon>Betaproteobacteria</taxon>
        <taxon>Burkholderiales</taxon>
        <taxon>Oxalobacteraceae</taxon>
        <taxon>Oxalobacter</taxon>
    </lineage>
</organism>